<feature type="transmembrane region" description="Helical" evidence="1">
    <location>
        <begin position="33"/>
        <end position="51"/>
    </location>
</feature>
<dbReference type="PANTHER" id="PTHR38457:SF1">
    <property type="entry name" value="REGULATOR ABRB-RELATED"/>
    <property type="match status" value="1"/>
</dbReference>
<gene>
    <name evidence="2" type="ORF">E7681_07750</name>
</gene>
<reference evidence="2 3" key="1">
    <citation type="submission" date="2019-04" db="EMBL/GenBank/DDBJ databases">
        <title>Draft genome sequence of Youngimonas vesicularis.</title>
        <authorList>
            <person name="Hameed A."/>
        </authorList>
    </citation>
    <scope>NUCLEOTIDE SEQUENCE [LARGE SCALE GENOMIC DNA]</scope>
    <source>
        <strain evidence="2 3">CC-AMW-E</strain>
    </source>
</reference>
<feature type="transmembrane region" description="Helical" evidence="1">
    <location>
        <begin position="63"/>
        <end position="82"/>
    </location>
</feature>
<feature type="transmembrane region" description="Helical" evidence="1">
    <location>
        <begin position="238"/>
        <end position="257"/>
    </location>
</feature>
<keyword evidence="3" id="KW-1185">Reference proteome</keyword>
<accession>A0A4S3MB91</accession>
<dbReference type="InterPro" id="IPR017516">
    <property type="entry name" value="AbrB_dup"/>
</dbReference>
<feature type="transmembrane region" description="Helical" evidence="1">
    <location>
        <begin position="190"/>
        <end position="206"/>
    </location>
</feature>
<protein>
    <submittedName>
        <fullName evidence="2">AbrB family transcriptional regulator</fullName>
    </submittedName>
</protein>
<dbReference type="GO" id="GO:0016020">
    <property type="term" value="C:membrane"/>
    <property type="evidence" value="ECO:0007669"/>
    <property type="project" value="InterPro"/>
</dbReference>
<keyword evidence="1" id="KW-1133">Transmembrane helix</keyword>
<evidence type="ECO:0000256" key="1">
    <source>
        <dbReference type="SAM" id="Phobius"/>
    </source>
</evidence>
<comment type="caution">
    <text evidence="2">The sequence shown here is derived from an EMBL/GenBank/DDBJ whole genome shotgun (WGS) entry which is preliminary data.</text>
</comment>
<feature type="transmembrane region" description="Helical" evidence="1">
    <location>
        <begin position="269"/>
        <end position="289"/>
    </location>
</feature>
<dbReference type="OrthoDB" id="7157734at2"/>
<evidence type="ECO:0000313" key="2">
    <source>
        <dbReference type="EMBL" id="THD74843.1"/>
    </source>
</evidence>
<dbReference type="Pfam" id="PF05145">
    <property type="entry name" value="AbrB"/>
    <property type="match status" value="1"/>
</dbReference>
<evidence type="ECO:0000313" key="3">
    <source>
        <dbReference type="Proteomes" id="UP000306113"/>
    </source>
</evidence>
<dbReference type="Proteomes" id="UP000306113">
    <property type="component" value="Unassembled WGS sequence"/>
</dbReference>
<dbReference type="InterPro" id="IPR007820">
    <property type="entry name" value="AbrB_fam"/>
</dbReference>
<keyword evidence="1" id="KW-0812">Transmembrane</keyword>
<proteinExistence type="predicted"/>
<keyword evidence="1" id="KW-0472">Membrane</keyword>
<dbReference type="RefSeq" id="WP_136338699.1">
    <property type="nucleotide sequence ID" value="NZ_SSMD01000003.1"/>
</dbReference>
<feature type="transmembrane region" description="Helical" evidence="1">
    <location>
        <begin position="88"/>
        <end position="110"/>
    </location>
</feature>
<name>A0A4S3MB91_9RHOB</name>
<dbReference type="PANTHER" id="PTHR38457">
    <property type="entry name" value="REGULATOR ABRB-RELATED"/>
    <property type="match status" value="1"/>
</dbReference>
<dbReference type="EMBL" id="SSMD01000003">
    <property type="protein sequence ID" value="THD74843.1"/>
    <property type="molecule type" value="Genomic_DNA"/>
</dbReference>
<dbReference type="PIRSF" id="PIRSF038991">
    <property type="entry name" value="Protein_AbrB"/>
    <property type="match status" value="1"/>
</dbReference>
<feature type="transmembrane region" description="Helical" evidence="1">
    <location>
        <begin position="152"/>
        <end position="170"/>
    </location>
</feature>
<sequence length="356" mass="37420">MLLRTALITLMLTALSGLGGLLAAFVHTPLPFMLGSLLTSGAIALIWVDKLPADYKFPMKFRMLFMIVIGVMIGTRVTPEVISALPSYLTSFALLTVFVAAAHGLNYVIFRRLGGYDRATAFYSGTPGGLMESIAMGEAAGANIAILTMQQFLRIIAVITLVPVGLSIWYGAPVGSASGQTLARAGADLHALPLVMAIGLVGLLIGRAIRLPAYQLTGPLLAAAIVTVTGWADLPVPQWLVNLAQVVIGASLGMRFAGLGGRSMIRATWLALLSVAGMLALGLICALILRPLTGLHLDVLLISFAPGGVTEMALVALSLHANPAIVTLHHIYRIILTVVEMTFAARLLPPDGDSPQ</sequence>
<dbReference type="GO" id="GO:0010468">
    <property type="term" value="P:regulation of gene expression"/>
    <property type="evidence" value="ECO:0007669"/>
    <property type="project" value="InterPro"/>
</dbReference>
<dbReference type="NCBIfam" id="TIGR03082">
    <property type="entry name" value="Gneg_AbrB_dup"/>
    <property type="match status" value="1"/>
</dbReference>
<organism evidence="2 3">
    <name type="scientific">Thalassobius vesicularis</name>
    <dbReference type="NCBI Taxonomy" id="1294297"/>
    <lineage>
        <taxon>Bacteria</taxon>
        <taxon>Pseudomonadati</taxon>
        <taxon>Pseudomonadota</taxon>
        <taxon>Alphaproteobacteria</taxon>
        <taxon>Rhodobacterales</taxon>
        <taxon>Roseobacteraceae</taxon>
        <taxon>Thalassovita</taxon>
    </lineage>
</organism>
<dbReference type="AlphaFoldDB" id="A0A4S3MB91"/>
<feature type="transmembrane region" description="Helical" evidence="1">
    <location>
        <begin position="213"/>
        <end position="232"/>
    </location>
</feature>